<name>A0ABW8GVK6_9GAMM</name>
<proteinExistence type="predicted"/>
<gene>
    <name evidence="2" type="ORF">ACIPUH_04840</name>
</gene>
<protein>
    <submittedName>
        <fullName evidence="2">Uncharacterized protein</fullName>
    </submittedName>
</protein>
<organism evidence="2 3">
    <name type="scientific">Pectobacterium jejuense</name>
    <dbReference type="NCBI Taxonomy" id="2974022"/>
    <lineage>
        <taxon>Bacteria</taxon>
        <taxon>Pseudomonadati</taxon>
        <taxon>Pseudomonadota</taxon>
        <taxon>Gammaproteobacteria</taxon>
        <taxon>Enterobacterales</taxon>
        <taxon>Pectobacteriaceae</taxon>
        <taxon>Pectobacterium</taxon>
    </lineage>
</organism>
<dbReference type="RefSeq" id="WP_400447849.1">
    <property type="nucleotide sequence ID" value="NZ_JBIXLB010000001.1"/>
</dbReference>
<feature type="compositionally biased region" description="Polar residues" evidence="1">
    <location>
        <begin position="1"/>
        <end position="20"/>
    </location>
</feature>
<comment type="caution">
    <text evidence="2">The sequence shown here is derived from an EMBL/GenBank/DDBJ whole genome shotgun (WGS) entry which is preliminary data.</text>
</comment>
<sequence>MRDSYGQPQQPKAQGDTGLQQWAAGDPGKTAFAQKAIAMGGQSPH</sequence>
<evidence type="ECO:0000313" key="3">
    <source>
        <dbReference type="Proteomes" id="UP001617702"/>
    </source>
</evidence>
<feature type="region of interest" description="Disordered" evidence="1">
    <location>
        <begin position="1"/>
        <end position="29"/>
    </location>
</feature>
<accession>A0ABW8GVK6</accession>
<evidence type="ECO:0000313" key="2">
    <source>
        <dbReference type="EMBL" id="MFJ5512121.1"/>
    </source>
</evidence>
<dbReference type="Proteomes" id="UP001617702">
    <property type="component" value="Unassembled WGS sequence"/>
</dbReference>
<reference evidence="2 3" key="1">
    <citation type="submission" date="2024-10" db="EMBL/GenBank/DDBJ databases">
        <authorList>
            <person name="Lu C.-H."/>
        </authorList>
    </citation>
    <scope>NUCLEOTIDE SEQUENCE [LARGE SCALE GENOMIC DNA]</scope>
    <source>
        <strain evidence="2 3">22LXZD03-01</strain>
    </source>
</reference>
<keyword evidence="3" id="KW-1185">Reference proteome</keyword>
<evidence type="ECO:0000256" key="1">
    <source>
        <dbReference type="SAM" id="MobiDB-lite"/>
    </source>
</evidence>
<dbReference type="EMBL" id="JBIXLB010000001">
    <property type="protein sequence ID" value="MFJ5512121.1"/>
    <property type="molecule type" value="Genomic_DNA"/>
</dbReference>